<gene>
    <name evidence="3" type="ORF">KDA27_01085</name>
</gene>
<evidence type="ECO:0000313" key="3">
    <source>
        <dbReference type="EMBL" id="MCA9754367.1"/>
    </source>
</evidence>
<evidence type="ECO:0000256" key="1">
    <source>
        <dbReference type="PROSITE-ProRule" id="PRU00339"/>
    </source>
</evidence>
<feature type="domain" description="Thioredoxin" evidence="2">
    <location>
        <begin position="347"/>
        <end position="487"/>
    </location>
</feature>
<accession>A0A956N837</accession>
<organism evidence="3 4">
    <name type="scientific">Eiseniibacteriota bacterium</name>
    <dbReference type="NCBI Taxonomy" id="2212470"/>
    <lineage>
        <taxon>Bacteria</taxon>
        <taxon>Candidatus Eiseniibacteriota</taxon>
    </lineage>
</organism>
<reference evidence="3" key="2">
    <citation type="journal article" date="2021" name="Microbiome">
        <title>Successional dynamics and alternative stable states in a saline activated sludge microbial community over 9 years.</title>
        <authorList>
            <person name="Wang Y."/>
            <person name="Ye J."/>
            <person name="Ju F."/>
            <person name="Liu L."/>
            <person name="Boyd J.A."/>
            <person name="Deng Y."/>
            <person name="Parks D.H."/>
            <person name="Jiang X."/>
            <person name="Yin X."/>
            <person name="Woodcroft B.J."/>
            <person name="Tyson G.W."/>
            <person name="Hugenholtz P."/>
            <person name="Polz M.F."/>
            <person name="Zhang T."/>
        </authorList>
    </citation>
    <scope>NUCLEOTIDE SEQUENCE</scope>
    <source>
        <strain evidence="3">HKST-UBA02</strain>
    </source>
</reference>
<evidence type="ECO:0000259" key="2">
    <source>
        <dbReference type="PROSITE" id="PS51352"/>
    </source>
</evidence>
<dbReference type="InterPro" id="IPR019734">
    <property type="entry name" value="TPR_rpt"/>
</dbReference>
<dbReference type="Gene3D" id="3.40.30.10">
    <property type="entry name" value="Glutaredoxin"/>
    <property type="match status" value="1"/>
</dbReference>
<sequence length="490" mass="52823">MDRTRSSRRLPQLRDLFVIAALAGIGLTVQSAPSLGADPQLEALKAVTSPDDPAEIERSRAWRAASQDPAKAAAYLVTARAAAFDKPRDLDAVRHYIQVATALQKTDQLVAELEEYAVANPKRPEAHYYLGLAQTDEAAKHFERALELDSKFYFALVGMASAEMTATPPDYEKAKSHLVEAAKLDPSEPLAFVVFEQLYKRLGDADSQVLAISKAIEADPYDAQLQQTLLRQLQAQAQAVQAAGQGIEGWIGDTTQLLTRLAKVGPGQPELAVAAARISGASGDTESVLANLSLAADLGFADPRGLEFDRMLAPAINGNAAAKPILDKMETNRENSSDALKAHAMEQLVTIPTPGVASIPLLGGGTLDLASKKGKVVVLDFWATWCGPCRRALPVVQKLHERKLDDVEIYAVNVFERDGGKQVEGFWKAGGYPMPVALGTQDWATSFGVSSIPTLFLIGPDGQIRYRHQGFSPYLDQELAWIAEGLLAGD</sequence>
<dbReference type="InterPro" id="IPR050553">
    <property type="entry name" value="Thioredoxin_ResA/DsbE_sf"/>
</dbReference>
<dbReference type="GO" id="GO:0006950">
    <property type="term" value="P:response to stress"/>
    <property type="evidence" value="ECO:0007669"/>
    <property type="project" value="UniProtKB-ARBA"/>
</dbReference>
<proteinExistence type="predicted"/>
<dbReference type="InterPro" id="IPR013766">
    <property type="entry name" value="Thioredoxin_domain"/>
</dbReference>
<feature type="repeat" description="TPR" evidence="1">
    <location>
        <begin position="119"/>
        <end position="152"/>
    </location>
</feature>
<protein>
    <submittedName>
        <fullName evidence="3">Redoxin family protein</fullName>
    </submittedName>
</protein>
<dbReference type="PROSITE" id="PS50005">
    <property type="entry name" value="TPR"/>
    <property type="match status" value="1"/>
</dbReference>
<reference evidence="3" key="1">
    <citation type="submission" date="2020-04" db="EMBL/GenBank/DDBJ databases">
        <authorList>
            <person name="Zhang T."/>
        </authorList>
    </citation>
    <scope>NUCLEOTIDE SEQUENCE</scope>
    <source>
        <strain evidence="3">HKST-UBA02</strain>
    </source>
</reference>
<dbReference type="Pfam" id="PF13181">
    <property type="entry name" value="TPR_8"/>
    <property type="match status" value="1"/>
</dbReference>
<dbReference type="InterPro" id="IPR036249">
    <property type="entry name" value="Thioredoxin-like_sf"/>
</dbReference>
<dbReference type="Gene3D" id="1.25.40.10">
    <property type="entry name" value="Tetratricopeptide repeat domain"/>
    <property type="match status" value="1"/>
</dbReference>
<dbReference type="InterPro" id="IPR011990">
    <property type="entry name" value="TPR-like_helical_dom_sf"/>
</dbReference>
<dbReference type="SUPFAM" id="SSF48452">
    <property type="entry name" value="TPR-like"/>
    <property type="match status" value="1"/>
</dbReference>
<name>A0A956N837_UNCEI</name>
<dbReference type="PANTHER" id="PTHR42852:SF17">
    <property type="entry name" value="THIOREDOXIN-LIKE PROTEIN HI_1115"/>
    <property type="match status" value="1"/>
</dbReference>
<dbReference type="GO" id="GO:0016491">
    <property type="term" value="F:oxidoreductase activity"/>
    <property type="evidence" value="ECO:0007669"/>
    <property type="project" value="InterPro"/>
</dbReference>
<dbReference type="CDD" id="cd02966">
    <property type="entry name" value="TlpA_like_family"/>
    <property type="match status" value="1"/>
</dbReference>
<dbReference type="PROSITE" id="PS51352">
    <property type="entry name" value="THIOREDOXIN_2"/>
    <property type="match status" value="1"/>
</dbReference>
<dbReference type="PANTHER" id="PTHR42852">
    <property type="entry name" value="THIOL:DISULFIDE INTERCHANGE PROTEIN DSBE"/>
    <property type="match status" value="1"/>
</dbReference>
<keyword evidence="1" id="KW-0802">TPR repeat</keyword>
<evidence type="ECO:0000313" key="4">
    <source>
        <dbReference type="Proteomes" id="UP000739538"/>
    </source>
</evidence>
<dbReference type="Pfam" id="PF08534">
    <property type="entry name" value="Redoxin"/>
    <property type="match status" value="1"/>
</dbReference>
<comment type="caution">
    <text evidence="3">The sequence shown here is derived from an EMBL/GenBank/DDBJ whole genome shotgun (WGS) entry which is preliminary data.</text>
</comment>
<dbReference type="Proteomes" id="UP000739538">
    <property type="component" value="Unassembled WGS sequence"/>
</dbReference>
<dbReference type="AlphaFoldDB" id="A0A956N837"/>
<dbReference type="EMBL" id="JAGQHS010000002">
    <property type="protein sequence ID" value="MCA9754367.1"/>
    <property type="molecule type" value="Genomic_DNA"/>
</dbReference>
<dbReference type="InterPro" id="IPR013740">
    <property type="entry name" value="Redoxin"/>
</dbReference>
<dbReference type="SUPFAM" id="SSF52833">
    <property type="entry name" value="Thioredoxin-like"/>
    <property type="match status" value="1"/>
</dbReference>